<reference evidence="4 5" key="1">
    <citation type="submission" date="2020-08" db="EMBL/GenBank/DDBJ databases">
        <title>Genomic Encyclopedia of Type Strains, Phase IV (KMG-IV): sequencing the most valuable type-strain genomes for metagenomic binning, comparative biology and taxonomic classification.</title>
        <authorList>
            <person name="Goeker M."/>
        </authorList>
    </citation>
    <scope>NUCLEOTIDE SEQUENCE [LARGE SCALE GENOMIC DNA]</scope>
    <source>
        <strain evidence="4 5">DSM 17245</strain>
    </source>
</reference>
<dbReference type="GO" id="GO:0003723">
    <property type="term" value="F:RNA binding"/>
    <property type="evidence" value="ECO:0007669"/>
    <property type="project" value="UniProtKB-KW"/>
</dbReference>
<sequence>MRLDKYLSDMGVESRSVLKREIRKGLVKINGEIVKDPSMEVQPGDSEIIYKDEPIHYEEFSYYMMNKPVGVLSSTEDRKQKTVLDLFSDKHRKDLFPVGRLDKDSEGLLLIMNDGALAHKLLSPKMHIEKKYLVEIPGKISEEELDRLRQGIQYDTDLIAMPAKARCLSSTEEGSSVEVIIMEGKFHQIKKMFLALSPDYVVTKLQRLSMGPLHLDPALAPGEYRKLSEEEVQALKNCF</sequence>
<dbReference type="Pfam" id="PF01479">
    <property type="entry name" value="S4"/>
    <property type="match status" value="1"/>
</dbReference>
<dbReference type="SMART" id="SM00363">
    <property type="entry name" value="S4"/>
    <property type="match status" value="1"/>
</dbReference>
<evidence type="ECO:0000259" key="3">
    <source>
        <dbReference type="SMART" id="SM00363"/>
    </source>
</evidence>
<dbReference type="CDD" id="cd02553">
    <property type="entry name" value="PseudoU_synth_RsuA"/>
    <property type="match status" value="1"/>
</dbReference>
<accession>A0A7W9SDL8</accession>
<dbReference type="InterPro" id="IPR050343">
    <property type="entry name" value="RsuA_PseudoU_synthase"/>
</dbReference>
<keyword evidence="2" id="KW-0694">RNA-binding</keyword>
<dbReference type="Gene3D" id="3.10.290.10">
    <property type="entry name" value="RNA-binding S4 domain"/>
    <property type="match status" value="1"/>
</dbReference>
<dbReference type="PROSITE" id="PS50889">
    <property type="entry name" value="S4"/>
    <property type="match status" value="1"/>
</dbReference>
<dbReference type="NCBIfam" id="TIGR00093">
    <property type="entry name" value="pseudouridine synthase"/>
    <property type="match status" value="1"/>
</dbReference>
<dbReference type="InterPro" id="IPR006145">
    <property type="entry name" value="PsdUridine_synth_RsuA/RluA"/>
</dbReference>
<dbReference type="InterPro" id="IPR002942">
    <property type="entry name" value="S4_RNA-bd"/>
</dbReference>
<dbReference type="CDD" id="cd00165">
    <property type="entry name" value="S4"/>
    <property type="match status" value="1"/>
</dbReference>
<dbReference type="InterPro" id="IPR020103">
    <property type="entry name" value="PsdUridine_synth_cat_dom_sf"/>
</dbReference>
<evidence type="ECO:0000313" key="4">
    <source>
        <dbReference type="EMBL" id="MBB6040224.1"/>
    </source>
</evidence>
<protein>
    <submittedName>
        <fullName evidence="4">16S rRNA pseudouridine516 synthase</fullName>
        <ecNumber evidence="4">5.4.99.19</ecNumber>
    </submittedName>
</protein>
<dbReference type="EC" id="5.4.99.19" evidence="4"/>
<dbReference type="Pfam" id="PF00849">
    <property type="entry name" value="PseudoU_synth_2"/>
    <property type="match status" value="1"/>
</dbReference>
<keyword evidence="1 4" id="KW-0413">Isomerase</keyword>
<dbReference type="Proteomes" id="UP000522163">
    <property type="component" value="Unassembled WGS sequence"/>
</dbReference>
<dbReference type="GeneID" id="85013757"/>
<dbReference type="RefSeq" id="WP_183681741.1">
    <property type="nucleotide sequence ID" value="NZ_JACHHH010000001.1"/>
</dbReference>
<evidence type="ECO:0000256" key="1">
    <source>
        <dbReference type="ARBA" id="ARBA00023235"/>
    </source>
</evidence>
<name>A0A7W9SDL8_9FIRM</name>
<dbReference type="InterPro" id="IPR020094">
    <property type="entry name" value="TruA/RsuA/RluB/E/F_N"/>
</dbReference>
<dbReference type="PANTHER" id="PTHR47683:SF4">
    <property type="entry name" value="PSEUDOURIDINE SYNTHASE"/>
    <property type="match status" value="1"/>
</dbReference>
<dbReference type="Gene3D" id="3.30.70.1560">
    <property type="entry name" value="Alpha-L RNA-binding motif"/>
    <property type="match status" value="1"/>
</dbReference>
<comment type="caution">
    <text evidence="4">The sequence shown here is derived from an EMBL/GenBank/DDBJ whole genome shotgun (WGS) entry which is preliminary data.</text>
</comment>
<dbReference type="InterPro" id="IPR000748">
    <property type="entry name" value="PsdUridine_synth_RsuA/RluB/E/F"/>
</dbReference>
<dbReference type="InterPro" id="IPR036986">
    <property type="entry name" value="S4_RNA-bd_sf"/>
</dbReference>
<dbReference type="GO" id="GO:0160136">
    <property type="term" value="F:16S rRNA pseudouridine(516) synthase activity"/>
    <property type="evidence" value="ECO:0007669"/>
    <property type="project" value="UniProtKB-EC"/>
</dbReference>
<dbReference type="Gene3D" id="3.30.70.580">
    <property type="entry name" value="Pseudouridine synthase I, catalytic domain, N-terminal subdomain"/>
    <property type="match status" value="1"/>
</dbReference>
<proteinExistence type="predicted"/>
<dbReference type="InterPro" id="IPR042092">
    <property type="entry name" value="PsdUridine_s_RsuA/RluB/E/F_cat"/>
</dbReference>
<organism evidence="4 5">
    <name type="scientific">Oribacterium sinus</name>
    <dbReference type="NCBI Taxonomy" id="237576"/>
    <lineage>
        <taxon>Bacteria</taxon>
        <taxon>Bacillati</taxon>
        <taxon>Bacillota</taxon>
        <taxon>Clostridia</taxon>
        <taxon>Lachnospirales</taxon>
        <taxon>Lachnospiraceae</taxon>
        <taxon>Oribacterium</taxon>
    </lineage>
</organism>
<dbReference type="PANTHER" id="PTHR47683">
    <property type="entry name" value="PSEUDOURIDINE SYNTHASE FAMILY PROTEIN-RELATED"/>
    <property type="match status" value="1"/>
</dbReference>
<dbReference type="EMBL" id="JACHHH010000001">
    <property type="protein sequence ID" value="MBB6040224.1"/>
    <property type="molecule type" value="Genomic_DNA"/>
</dbReference>
<evidence type="ECO:0000313" key="5">
    <source>
        <dbReference type="Proteomes" id="UP000522163"/>
    </source>
</evidence>
<dbReference type="SUPFAM" id="SSF55174">
    <property type="entry name" value="Alpha-L RNA-binding motif"/>
    <property type="match status" value="1"/>
</dbReference>
<dbReference type="GO" id="GO:0000455">
    <property type="term" value="P:enzyme-directed rRNA pseudouridine synthesis"/>
    <property type="evidence" value="ECO:0007669"/>
    <property type="project" value="UniProtKB-ARBA"/>
</dbReference>
<dbReference type="AlphaFoldDB" id="A0A7W9SDL8"/>
<evidence type="ECO:0000256" key="2">
    <source>
        <dbReference type="PROSITE-ProRule" id="PRU00182"/>
    </source>
</evidence>
<feature type="domain" description="RNA-binding S4" evidence="3">
    <location>
        <begin position="1"/>
        <end position="59"/>
    </location>
</feature>
<dbReference type="SUPFAM" id="SSF55120">
    <property type="entry name" value="Pseudouridine synthase"/>
    <property type="match status" value="1"/>
</dbReference>
<gene>
    <name evidence="4" type="ORF">HNQ46_000185</name>
</gene>